<protein>
    <recommendedName>
        <fullName evidence="5">Type VII secretion protein EssA</fullName>
    </recommendedName>
</protein>
<evidence type="ECO:0008006" key="5">
    <source>
        <dbReference type="Google" id="ProtNLM"/>
    </source>
</evidence>
<name>A0A1U7PM51_9BACI</name>
<accession>A0A1U7PM51</accession>
<proteinExistence type="predicted"/>
<dbReference type="EMBL" id="FTPL01000001">
    <property type="protein sequence ID" value="SIT70677.1"/>
    <property type="molecule type" value="Genomic_DNA"/>
</dbReference>
<dbReference type="PROSITE" id="PS51257">
    <property type="entry name" value="PROKAR_LIPOPROTEIN"/>
    <property type="match status" value="1"/>
</dbReference>
<keyword evidence="1" id="KW-0812">Transmembrane</keyword>
<dbReference type="Proteomes" id="UP000187550">
    <property type="component" value="Unassembled WGS sequence"/>
</dbReference>
<organism evidence="3 4">
    <name type="scientific">Edaphobacillus lindanitolerans</name>
    <dbReference type="NCBI Taxonomy" id="550447"/>
    <lineage>
        <taxon>Bacteria</taxon>
        <taxon>Bacillati</taxon>
        <taxon>Bacillota</taxon>
        <taxon>Bacilli</taxon>
        <taxon>Bacillales</taxon>
        <taxon>Bacillaceae</taxon>
        <taxon>Edaphobacillus</taxon>
    </lineage>
</organism>
<sequence length="168" mass="17891">MKCKFVPALILAVCACSVPDCVAAAEDNPAEDLESLKYDSLKFDQNTEYLHDRGHLEMKNTLSEAQVKLDFSEQIRFPSPIDPSALFNEPGRASAGTAAAVASEMGLFSEDRPTASVRPENNAGPPAESSGGTTFRTWAFVGIILLSVAGLFALMLPALLRSGRGSKA</sequence>
<evidence type="ECO:0000313" key="4">
    <source>
        <dbReference type="Proteomes" id="UP000187550"/>
    </source>
</evidence>
<evidence type="ECO:0000256" key="1">
    <source>
        <dbReference type="SAM" id="Phobius"/>
    </source>
</evidence>
<dbReference type="AlphaFoldDB" id="A0A1U7PM51"/>
<feature type="transmembrane region" description="Helical" evidence="1">
    <location>
        <begin position="138"/>
        <end position="160"/>
    </location>
</feature>
<feature type="chain" id="PRO_5012278941" description="Type VII secretion protein EssA" evidence="2">
    <location>
        <begin position="25"/>
        <end position="168"/>
    </location>
</feature>
<dbReference type="RefSeq" id="WP_327078157.1">
    <property type="nucleotide sequence ID" value="NZ_FTPL01000001.1"/>
</dbReference>
<gene>
    <name evidence="3" type="ORF">SAMN05428946_0636</name>
</gene>
<keyword evidence="1" id="KW-0472">Membrane</keyword>
<evidence type="ECO:0000313" key="3">
    <source>
        <dbReference type="EMBL" id="SIT70677.1"/>
    </source>
</evidence>
<dbReference type="InterPro" id="IPR034026">
    <property type="entry name" value="EssA"/>
</dbReference>
<evidence type="ECO:0000256" key="2">
    <source>
        <dbReference type="SAM" id="SignalP"/>
    </source>
</evidence>
<keyword evidence="2" id="KW-0732">Signal</keyword>
<dbReference type="Pfam" id="PF10661">
    <property type="entry name" value="EssA"/>
    <property type="match status" value="1"/>
</dbReference>
<reference evidence="4" key="1">
    <citation type="submission" date="2017-01" db="EMBL/GenBank/DDBJ databases">
        <authorList>
            <person name="Varghese N."/>
            <person name="Submissions S."/>
        </authorList>
    </citation>
    <scope>NUCLEOTIDE SEQUENCE [LARGE SCALE GENOMIC DNA]</scope>
    <source>
        <strain evidence="4">MNA4</strain>
    </source>
</reference>
<dbReference type="STRING" id="550447.SAMN05428946_0636"/>
<keyword evidence="4" id="KW-1185">Reference proteome</keyword>
<feature type="signal peptide" evidence="2">
    <location>
        <begin position="1"/>
        <end position="24"/>
    </location>
</feature>
<keyword evidence="1" id="KW-1133">Transmembrane helix</keyword>